<evidence type="ECO:0000313" key="2">
    <source>
        <dbReference type="EMBL" id="TWT75821.1"/>
    </source>
</evidence>
<evidence type="ECO:0000259" key="1">
    <source>
        <dbReference type="Pfam" id="PF01968"/>
    </source>
</evidence>
<gene>
    <name evidence="2" type="ORF">Pla123a_26030</name>
</gene>
<proteinExistence type="predicted"/>
<keyword evidence="3" id="KW-1185">Reference proteome</keyword>
<dbReference type="NCBIfam" id="TIGR03123">
    <property type="entry name" value="one_C_unchar_1"/>
    <property type="match status" value="1"/>
</dbReference>
<dbReference type="AlphaFoldDB" id="A0A5C5YLK7"/>
<evidence type="ECO:0000313" key="3">
    <source>
        <dbReference type="Proteomes" id="UP000318478"/>
    </source>
</evidence>
<organism evidence="2 3">
    <name type="scientific">Posidoniimonas polymericola</name>
    <dbReference type="NCBI Taxonomy" id="2528002"/>
    <lineage>
        <taxon>Bacteria</taxon>
        <taxon>Pseudomonadati</taxon>
        <taxon>Planctomycetota</taxon>
        <taxon>Planctomycetia</taxon>
        <taxon>Pirellulales</taxon>
        <taxon>Lacipirellulaceae</taxon>
        <taxon>Posidoniimonas</taxon>
    </lineage>
</organism>
<dbReference type="InterPro" id="IPR002756">
    <property type="entry name" value="MfnF"/>
</dbReference>
<dbReference type="OrthoDB" id="1792672at2"/>
<name>A0A5C5YLK7_9BACT</name>
<comment type="caution">
    <text evidence="2">The sequence shown here is derived from an EMBL/GenBank/DDBJ whole genome shotgun (WGS) entry which is preliminary data.</text>
</comment>
<dbReference type="Gene3D" id="3.30.420.40">
    <property type="match status" value="1"/>
</dbReference>
<sequence length="352" mass="35671">MNTAAPWLGLDVGGANLKAATTAGFAAQTEFPLWQRPNELAAAIAELIASAPPCRGVAATMTGELADCYASKREGVAAIADALTEAAGPTPVRVYDLTLSGFIGPDQAANHVRGVAAGNWHALATACGRLARKPGVLIDVGSTTTDVVRFAPSGVLSNSVTDTDRLLSGELLYQGVGRTPVAALTHTLPLDGRECPVAAELFATTADAAVLLGLMPESNTLGADGRPLTRACSAARLARMICADAGDLTSEQITRLAQDVMGALKHRLADALRHLQASSDGFFVVSGAGEWLARQAVANVAPAAEVTTLSSLVGEAASVCAPAWAVAFLAGEGAAFLAGEGAAFLAGEGAIT</sequence>
<dbReference type="Gene3D" id="3.30.420.190">
    <property type="entry name" value="conserved archaeal protein q6m145"/>
    <property type="match status" value="1"/>
</dbReference>
<dbReference type="Proteomes" id="UP000318478">
    <property type="component" value="Unassembled WGS sequence"/>
</dbReference>
<dbReference type="RefSeq" id="WP_146587550.1">
    <property type="nucleotide sequence ID" value="NZ_SJPO01000006.1"/>
</dbReference>
<dbReference type="InterPro" id="IPR002821">
    <property type="entry name" value="Hydantoinase_A"/>
</dbReference>
<reference evidence="2 3" key="1">
    <citation type="submission" date="2019-02" db="EMBL/GenBank/DDBJ databases">
        <title>Deep-cultivation of Planctomycetes and their phenomic and genomic characterization uncovers novel biology.</title>
        <authorList>
            <person name="Wiegand S."/>
            <person name="Jogler M."/>
            <person name="Boedeker C."/>
            <person name="Pinto D."/>
            <person name="Vollmers J."/>
            <person name="Rivas-Marin E."/>
            <person name="Kohn T."/>
            <person name="Peeters S.H."/>
            <person name="Heuer A."/>
            <person name="Rast P."/>
            <person name="Oberbeckmann S."/>
            <person name="Bunk B."/>
            <person name="Jeske O."/>
            <person name="Meyerdierks A."/>
            <person name="Storesund J.E."/>
            <person name="Kallscheuer N."/>
            <person name="Luecker S."/>
            <person name="Lage O.M."/>
            <person name="Pohl T."/>
            <person name="Merkel B.J."/>
            <person name="Hornburger P."/>
            <person name="Mueller R.-W."/>
            <person name="Bruemmer F."/>
            <person name="Labrenz M."/>
            <person name="Spormann A.M."/>
            <person name="Op Den Camp H."/>
            <person name="Overmann J."/>
            <person name="Amann R."/>
            <person name="Jetten M.S.M."/>
            <person name="Mascher T."/>
            <person name="Medema M.H."/>
            <person name="Devos D.P."/>
            <person name="Kaster A.-K."/>
            <person name="Ovreas L."/>
            <person name="Rohde M."/>
            <person name="Galperin M.Y."/>
            <person name="Jogler C."/>
        </authorList>
    </citation>
    <scope>NUCLEOTIDE SEQUENCE [LARGE SCALE GENOMIC DNA]</scope>
    <source>
        <strain evidence="2 3">Pla123a</strain>
    </source>
</reference>
<dbReference type="GO" id="GO:0016787">
    <property type="term" value="F:hydrolase activity"/>
    <property type="evidence" value="ECO:0007669"/>
    <property type="project" value="InterPro"/>
</dbReference>
<dbReference type="EMBL" id="SJPO01000006">
    <property type="protein sequence ID" value="TWT75821.1"/>
    <property type="molecule type" value="Genomic_DNA"/>
</dbReference>
<dbReference type="Pfam" id="PF01968">
    <property type="entry name" value="Hydantoinase_A"/>
    <property type="match status" value="1"/>
</dbReference>
<feature type="domain" description="Hydantoinase A/oxoprolinase" evidence="1">
    <location>
        <begin position="55"/>
        <end position="329"/>
    </location>
</feature>
<accession>A0A5C5YLK7</accession>
<protein>
    <recommendedName>
        <fullName evidence="1">Hydantoinase A/oxoprolinase domain-containing protein</fullName>
    </recommendedName>
</protein>